<dbReference type="Proteomes" id="UP001145050">
    <property type="component" value="Unassembled WGS sequence"/>
</dbReference>
<evidence type="ECO:0000313" key="1">
    <source>
        <dbReference type="EMBL" id="MDC3423967.1"/>
    </source>
</evidence>
<dbReference type="EMBL" id="JAMQKB010000003">
    <property type="protein sequence ID" value="MDC3423967.1"/>
    <property type="molecule type" value="Genomic_DNA"/>
</dbReference>
<accession>A0A9X4AL35</accession>
<dbReference type="AlphaFoldDB" id="A0A9X4AL35"/>
<keyword evidence="2" id="KW-1185">Reference proteome</keyword>
<organism evidence="1 2">
    <name type="scientific">Terrihalobacillus insolitus</name>
    <dbReference type="NCBI Taxonomy" id="2950438"/>
    <lineage>
        <taxon>Bacteria</taxon>
        <taxon>Bacillati</taxon>
        <taxon>Bacillota</taxon>
        <taxon>Bacilli</taxon>
        <taxon>Bacillales</taxon>
        <taxon>Bacillaceae</taxon>
        <taxon>Terrihalobacillus</taxon>
    </lineage>
</organism>
<evidence type="ECO:0000313" key="2">
    <source>
        <dbReference type="Proteomes" id="UP001145050"/>
    </source>
</evidence>
<sequence>MKRGKKTLLVGEHDTRLWPVLHHYVDEARSREDYSDVDKVGCVETLRRRGHEYVSIFMDMDKRKVISVAEGKDHEVLDDFKQIY</sequence>
<gene>
    <name evidence="1" type="ORF">NC797_05530</name>
</gene>
<name>A0A9X4AL35_9BACI</name>
<proteinExistence type="predicted"/>
<protein>
    <submittedName>
        <fullName evidence="1">Uncharacterized protein</fullName>
    </submittedName>
</protein>
<dbReference type="RefSeq" id="WP_272435753.1">
    <property type="nucleotide sequence ID" value="NZ_JAMQKB010000003.1"/>
</dbReference>
<comment type="caution">
    <text evidence="1">The sequence shown here is derived from an EMBL/GenBank/DDBJ whole genome shotgun (WGS) entry which is preliminary data.</text>
</comment>
<reference evidence="1" key="1">
    <citation type="submission" date="2022-06" db="EMBL/GenBank/DDBJ databases">
        <title>Aquibacillus sp. a new bacterium isolated from soil saline samples.</title>
        <authorList>
            <person name="Galisteo C."/>
            <person name="De La Haba R."/>
            <person name="Sanchez-Porro C."/>
            <person name="Ventosa A."/>
        </authorList>
    </citation>
    <scope>NUCLEOTIDE SEQUENCE</scope>
    <source>
        <strain evidence="1">3ASR75-11</strain>
    </source>
</reference>